<dbReference type="Proteomes" id="UP001528040">
    <property type="component" value="Unassembled WGS sequence"/>
</dbReference>
<protein>
    <submittedName>
        <fullName evidence="1">TIGR02453 family protein</fullName>
    </submittedName>
</protein>
<comment type="caution">
    <text evidence="1">The sequence shown here is derived from an EMBL/GenBank/DDBJ whole genome shotgun (WGS) entry which is preliminary data.</text>
</comment>
<dbReference type="InterPro" id="IPR015996">
    <property type="entry name" value="UCP028451"/>
</dbReference>
<dbReference type="InterPro" id="IPR012808">
    <property type="entry name" value="CHP02453"/>
</dbReference>
<dbReference type="Pfam" id="PF09365">
    <property type="entry name" value="DUF2461"/>
    <property type="match status" value="1"/>
</dbReference>
<name>A0ABT4VYW1_9RHOB</name>
<sequence>MFSQESVEFLRELAAHNEKPWFEANKPRYVTHVREAAAQFSDAICPILARRYGTSVTGKLFRIHRDLRFSKDKTPYNTHIHMSFTDGATGAAWMIGLEMDRLVIGYGLFAFDKARLDKWREVVAGSAGVRLHEVLNDAHVQGLSLDPPELKRVPAPYPSDHPNQELLRRKGIALWSGDLPQEKAFGEAAAHDLATAFEVFDPLRNWLVDNLPG</sequence>
<accession>A0ABT4VYW1</accession>
<keyword evidence="2" id="KW-1185">Reference proteome</keyword>
<dbReference type="EMBL" id="JAQIIO010000002">
    <property type="protein sequence ID" value="MDA5093444.1"/>
    <property type="molecule type" value="Genomic_DNA"/>
</dbReference>
<reference evidence="1 2" key="1">
    <citation type="submission" date="2023-01" db="EMBL/GenBank/DDBJ databases">
        <authorList>
            <person name="Yoon J.-W."/>
        </authorList>
    </citation>
    <scope>NUCLEOTIDE SEQUENCE [LARGE SCALE GENOMIC DNA]</scope>
    <source>
        <strain evidence="1 2">KMU-50</strain>
    </source>
</reference>
<gene>
    <name evidence="1" type="ORF">O2N63_05015</name>
</gene>
<organism evidence="1 2">
    <name type="scientific">Aliiroseovarius salicola</name>
    <dbReference type="NCBI Taxonomy" id="3009082"/>
    <lineage>
        <taxon>Bacteria</taxon>
        <taxon>Pseudomonadati</taxon>
        <taxon>Pseudomonadota</taxon>
        <taxon>Alphaproteobacteria</taxon>
        <taxon>Rhodobacterales</taxon>
        <taxon>Paracoccaceae</taxon>
        <taxon>Aliiroseovarius</taxon>
    </lineage>
</organism>
<dbReference type="PIRSF" id="PIRSF028451">
    <property type="entry name" value="UCP028451"/>
    <property type="match status" value="1"/>
</dbReference>
<evidence type="ECO:0000313" key="2">
    <source>
        <dbReference type="Proteomes" id="UP001528040"/>
    </source>
</evidence>
<dbReference type="NCBIfam" id="TIGR02453">
    <property type="entry name" value="TIGR02453 family protein"/>
    <property type="match status" value="1"/>
</dbReference>
<proteinExistence type="predicted"/>
<dbReference type="PANTHER" id="PTHR36452">
    <property type="entry name" value="CHROMOSOME 12, WHOLE GENOME SHOTGUN SEQUENCE"/>
    <property type="match status" value="1"/>
</dbReference>
<evidence type="ECO:0000313" key="1">
    <source>
        <dbReference type="EMBL" id="MDA5093444.1"/>
    </source>
</evidence>
<dbReference type="PANTHER" id="PTHR36452:SF1">
    <property type="entry name" value="DUF2461 DOMAIN-CONTAINING PROTEIN"/>
    <property type="match status" value="1"/>
</dbReference>
<dbReference type="RefSeq" id="WP_271053138.1">
    <property type="nucleotide sequence ID" value="NZ_JAQIIO010000002.1"/>
</dbReference>